<dbReference type="CDD" id="cd02440">
    <property type="entry name" value="AdoMet_MTases"/>
    <property type="match status" value="1"/>
</dbReference>
<name>A0A7R8ZQW9_9CRUS</name>
<gene>
    <name evidence="1" type="ORF">CTOB1V02_LOCUS8756</name>
</gene>
<dbReference type="InterPro" id="IPR013216">
    <property type="entry name" value="Methyltransf_11"/>
</dbReference>
<accession>A0A7R8ZQW9</accession>
<dbReference type="SUPFAM" id="SSF53335">
    <property type="entry name" value="S-adenosyl-L-methionine-dependent methyltransferases"/>
    <property type="match status" value="1"/>
</dbReference>
<protein>
    <submittedName>
        <fullName evidence="1">Uncharacterized protein</fullName>
    </submittedName>
</protein>
<dbReference type="GO" id="GO:0008757">
    <property type="term" value="F:S-adenosylmethionine-dependent methyltransferase activity"/>
    <property type="evidence" value="ECO:0007669"/>
    <property type="project" value="InterPro"/>
</dbReference>
<dbReference type="EMBL" id="OB663046">
    <property type="protein sequence ID" value="CAD7230900.1"/>
    <property type="molecule type" value="Genomic_DNA"/>
</dbReference>
<sequence length="376" mass="42594">MYDAYRQLSQEPKWAPYMKDVESKICCYHDAPDITNAVTKDFEESGFRVLVCDLVVKFHSFSNLIVFGIAISPQTPWLDQMNPADRNEFISSIGNVVRNRHPHESSIKVETTMAVVVCQKLTVPKETSTHESANGKESHSKAIMDTKAAESTPHGRIVSPKNLNKGTRILAVDLSEPMIRFARANHAQSSITYEVCDGMQLTSRYSNKNLDKCFSFFYLNWIRNPPAALKEVNSCLRPHAQIFFVFPTSTVLYDAYRQMAKTPRWAPTMGSDVEDYICAYHDSTDAQKDIARDFTKAGFDIDLCEVKLRPFTFLNVGLMKMTITALNPWVRRMPDIEKDIYIDELTKTLESMMKAKEGTFQGQASLAVVIGKKNAQ</sequence>
<dbReference type="Gene3D" id="3.40.50.150">
    <property type="entry name" value="Vaccinia Virus protein VP39"/>
    <property type="match status" value="1"/>
</dbReference>
<dbReference type="AlphaFoldDB" id="A0A7R8ZQW9"/>
<dbReference type="InterPro" id="IPR029063">
    <property type="entry name" value="SAM-dependent_MTases_sf"/>
</dbReference>
<evidence type="ECO:0000313" key="1">
    <source>
        <dbReference type="EMBL" id="CAD7230900.1"/>
    </source>
</evidence>
<reference evidence="1" key="1">
    <citation type="submission" date="2020-11" db="EMBL/GenBank/DDBJ databases">
        <authorList>
            <person name="Tran Van P."/>
        </authorList>
    </citation>
    <scope>NUCLEOTIDE SEQUENCE</scope>
</reference>
<dbReference type="OrthoDB" id="66144at2759"/>
<proteinExistence type="predicted"/>
<dbReference type="Pfam" id="PF08241">
    <property type="entry name" value="Methyltransf_11"/>
    <property type="match status" value="1"/>
</dbReference>
<organism evidence="1">
    <name type="scientific">Cyprideis torosa</name>
    <dbReference type="NCBI Taxonomy" id="163714"/>
    <lineage>
        <taxon>Eukaryota</taxon>
        <taxon>Metazoa</taxon>
        <taxon>Ecdysozoa</taxon>
        <taxon>Arthropoda</taxon>
        <taxon>Crustacea</taxon>
        <taxon>Oligostraca</taxon>
        <taxon>Ostracoda</taxon>
        <taxon>Podocopa</taxon>
        <taxon>Podocopida</taxon>
        <taxon>Cytherocopina</taxon>
        <taxon>Cytheroidea</taxon>
        <taxon>Cytherideidae</taxon>
        <taxon>Cyprideis</taxon>
    </lineage>
</organism>